<dbReference type="PANTHER" id="PTHR13696">
    <property type="entry name" value="P-LOOP CONTAINING NUCLEOSIDE TRIPHOSPHATE HYDROLASE"/>
    <property type="match status" value="1"/>
</dbReference>
<feature type="domain" description="CobQ/CobB/MinD/ParA nucleotide binding" evidence="1">
    <location>
        <begin position="5"/>
        <end position="147"/>
    </location>
</feature>
<dbReference type="PIRSF" id="PIRSF009320">
    <property type="entry name" value="Nuc_binding_HP_1000"/>
    <property type="match status" value="1"/>
</dbReference>
<sequence length="206" mass="22517">MPKVIAITSEKGGVGKSTLAVHLAGAFHERGLNVMLVDEDGRVGSSLRWAQKAGEHGGLGYSVIQPDDVKPRKLADLDVLVIDTEGRPKRKELRQLAGRADLILVPSGTSALELESTRELLDFLRDEGDAMRKTRVALTRVPPVGHAGEDARESLRDEGWTVSNTLVRLYAAYQKAAEAGLLCRDIRDPRADTAWDDILSLSRELL</sequence>
<reference evidence="2 3" key="1">
    <citation type="submission" date="2018-09" db="EMBL/GenBank/DDBJ databases">
        <authorList>
            <person name="Zhu H."/>
        </authorList>
    </citation>
    <scope>NUCLEOTIDE SEQUENCE [LARGE SCALE GENOMIC DNA]</scope>
    <source>
        <strain evidence="2 3">K2S05-167</strain>
    </source>
</reference>
<dbReference type="Pfam" id="PF01656">
    <property type="entry name" value="CbiA"/>
    <property type="match status" value="1"/>
</dbReference>
<protein>
    <submittedName>
        <fullName evidence="2">ParA family protein</fullName>
    </submittedName>
</protein>
<comment type="caution">
    <text evidence="2">The sequence shown here is derived from an EMBL/GenBank/DDBJ whole genome shotgun (WGS) entry which is preliminary data.</text>
</comment>
<name>A0A418VAC3_9DEIO</name>
<dbReference type="SUPFAM" id="SSF52540">
    <property type="entry name" value="P-loop containing nucleoside triphosphate hydrolases"/>
    <property type="match status" value="1"/>
</dbReference>
<dbReference type="InterPro" id="IPR050678">
    <property type="entry name" value="DNA_Partitioning_ATPase"/>
</dbReference>
<dbReference type="InterPro" id="IPR027417">
    <property type="entry name" value="P-loop_NTPase"/>
</dbReference>
<dbReference type="RefSeq" id="WP_119765784.1">
    <property type="nucleotide sequence ID" value="NZ_QYUJ01000014.1"/>
</dbReference>
<dbReference type="AlphaFoldDB" id="A0A418VAC3"/>
<dbReference type="PANTHER" id="PTHR13696:SF96">
    <property type="entry name" value="COBQ_COBB_MIND_PARA NUCLEOTIDE BINDING DOMAIN-CONTAINING PROTEIN"/>
    <property type="match status" value="1"/>
</dbReference>
<proteinExistence type="predicted"/>
<dbReference type="Gene3D" id="3.40.50.300">
    <property type="entry name" value="P-loop containing nucleotide triphosphate hydrolases"/>
    <property type="match status" value="1"/>
</dbReference>
<accession>A0A418VAC3</accession>
<keyword evidence="3" id="KW-1185">Reference proteome</keyword>
<dbReference type="EMBL" id="QYUJ01000014">
    <property type="protein sequence ID" value="RJF73055.1"/>
    <property type="molecule type" value="Genomic_DNA"/>
</dbReference>
<organism evidence="2 3">
    <name type="scientific">Deinococcus cavernae</name>
    <dbReference type="NCBI Taxonomy" id="2320857"/>
    <lineage>
        <taxon>Bacteria</taxon>
        <taxon>Thermotogati</taxon>
        <taxon>Deinococcota</taxon>
        <taxon>Deinococci</taxon>
        <taxon>Deinococcales</taxon>
        <taxon>Deinococcaceae</taxon>
        <taxon>Deinococcus</taxon>
    </lineage>
</organism>
<dbReference type="CDD" id="cd02042">
    <property type="entry name" value="ParAB_family"/>
    <property type="match status" value="1"/>
</dbReference>
<dbReference type="InterPro" id="IPR002586">
    <property type="entry name" value="CobQ/CobB/MinD/ParA_Nub-bd_dom"/>
</dbReference>
<evidence type="ECO:0000313" key="2">
    <source>
        <dbReference type="EMBL" id="RJF73055.1"/>
    </source>
</evidence>
<evidence type="ECO:0000313" key="3">
    <source>
        <dbReference type="Proteomes" id="UP000286287"/>
    </source>
</evidence>
<dbReference type="OrthoDB" id="9816297at2"/>
<dbReference type="Proteomes" id="UP000286287">
    <property type="component" value="Unassembled WGS sequence"/>
</dbReference>
<gene>
    <name evidence="2" type="ORF">D3875_17405</name>
</gene>
<evidence type="ECO:0000259" key="1">
    <source>
        <dbReference type="Pfam" id="PF01656"/>
    </source>
</evidence>